<keyword evidence="3" id="KW-0479">Metal-binding</keyword>
<evidence type="ECO:0000259" key="6">
    <source>
        <dbReference type="SMART" id="SM00829"/>
    </source>
</evidence>
<keyword evidence="4" id="KW-0862">Zinc</keyword>
<proteinExistence type="inferred from homology"/>
<dbReference type="GO" id="GO:0004022">
    <property type="term" value="F:alcohol dehydrogenase (NAD+) activity"/>
    <property type="evidence" value="ECO:0007669"/>
    <property type="project" value="TreeGrafter"/>
</dbReference>
<comment type="cofactor">
    <cofactor evidence="1">
        <name>Zn(2+)</name>
        <dbReference type="ChEBI" id="CHEBI:29105"/>
    </cofactor>
</comment>
<dbReference type="PANTHER" id="PTHR42940">
    <property type="entry name" value="ALCOHOL DEHYDROGENASE 1-RELATED"/>
    <property type="match status" value="1"/>
</dbReference>
<organism evidence="7 8">
    <name type="scientific">Aspergillus pseudotamarii</name>
    <dbReference type="NCBI Taxonomy" id="132259"/>
    <lineage>
        <taxon>Eukaryota</taxon>
        <taxon>Fungi</taxon>
        <taxon>Dikarya</taxon>
        <taxon>Ascomycota</taxon>
        <taxon>Pezizomycotina</taxon>
        <taxon>Eurotiomycetes</taxon>
        <taxon>Eurotiomycetidae</taxon>
        <taxon>Eurotiales</taxon>
        <taxon>Aspergillaceae</taxon>
        <taxon>Aspergillus</taxon>
        <taxon>Aspergillus subgen. Circumdati</taxon>
    </lineage>
</organism>
<evidence type="ECO:0000313" key="7">
    <source>
        <dbReference type="EMBL" id="KAE8132134.1"/>
    </source>
</evidence>
<evidence type="ECO:0000256" key="1">
    <source>
        <dbReference type="ARBA" id="ARBA00001947"/>
    </source>
</evidence>
<dbReference type="SUPFAM" id="SSF51735">
    <property type="entry name" value="NAD(P)-binding Rossmann-fold domains"/>
    <property type="match status" value="1"/>
</dbReference>
<feature type="domain" description="Enoyl reductase (ER)" evidence="6">
    <location>
        <begin position="21"/>
        <end position="356"/>
    </location>
</feature>
<dbReference type="SUPFAM" id="SSF50129">
    <property type="entry name" value="GroES-like"/>
    <property type="match status" value="1"/>
</dbReference>
<keyword evidence="5" id="KW-0560">Oxidoreductase</keyword>
<evidence type="ECO:0000313" key="8">
    <source>
        <dbReference type="Proteomes" id="UP000325672"/>
    </source>
</evidence>
<dbReference type="AlphaFoldDB" id="A0A5N6SGB4"/>
<protein>
    <submittedName>
        <fullName evidence="7">Chaperonin 10-like protein</fullName>
    </submittedName>
</protein>
<dbReference type="Gene3D" id="3.90.180.10">
    <property type="entry name" value="Medium-chain alcohol dehydrogenases, catalytic domain"/>
    <property type="match status" value="1"/>
</dbReference>
<dbReference type="InterPro" id="IPR011032">
    <property type="entry name" value="GroES-like_sf"/>
</dbReference>
<dbReference type="Gene3D" id="3.40.50.720">
    <property type="entry name" value="NAD(P)-binding Rossmann-like Domain"/>
    <property type="match status" value="1"/>
</dbReference>
<evidence type="ECO:0000256" key="3">
    <source>
        <dbReference type="ARBA" id="ARBA00022723"/>
    </source>
</evidence>
<evidence type="ECO:0000256" key="2">
    <source>
        <dbReference type="ARBA" id="ARBA00008072"/>
    </source>
</evidence>
<dbReference type="SMART" id="SM00829">
    <property type="entry name" value="PKS_ER"/>
    <property type="match status" value="1"/>
</dbReference>
<dbReference type="Pfam" id="PF00107">
    <property type="entry name" value="ADH_zinc_N"/>
    <property type="match status" value="1"/>
</dbReference>
<dbReference type="GO" id="GO:0046872">
    <property type="term" value="F:metal ion binding"/>
    <property type="evidence" value="ECO:0007669"/>
    <property type="project" value="UniProtKB-KW"/>
</dbReference>
<reference evidence="7 8" key="1">
    <citation type="submission" date="2019-04" db="EMBL/GenBank/DDBJ databases">
        <title>Friends and foes A comparative genomics study of 23 Aspergillus species from section Flavi.</title>
        <authorList>
            <consortium name="DOE Joint Genome Institute"/>
            <person name="Kjaerbolling I."/>
            <person name="Vesth T."/>
            <person name="Frisvad J.C."/>
            <person name="Nybo J.L."/>
            <person name="Theobald S."/>
            <person name="Kildgaard S."/>
            <person name="Isbrandt T."/>
            <person name="Kuo A."/>
            <person name="Sato A."/>
            <person name="Lyhne E.K."/>
            <person name="Kogle M.E."/>
            <person name="Wiebenga A."/>
            <person name="Kun R.S."/>
            <person name="Lubbers R.J."/>
            <person name="Makela M.R."/>
            <person name="Barry K."/>
            <person name="Chovatia M."/>
            <person name="Clum A."/>
            <person name="Daum C."/>
            <person name="Haridas S."/>
            <person name="He G."/>
            <person name="LaButti K."/>
            <person name="Lipzen A."/>
            <person name="Mondo S."/>
            <person name="Riley R."/>
            <person name="Salamov A."/>
            <person name="Simmons B.A."/>
            <person name="Magnuson J.K."/>
            <person name="Henrissat B."/>
            <person name="Mortensen U.H."/>
            <person name="Larsen T.O."/>
            <person name="Devries R.P."/>
            <person name="Grigoriev I.V."/>
            <person name="Machida M."/>
            <person name="Baker S.E."/>
            <person name="Andersen M.R."/>
        </authorList>
    </citation>
    <scope>NUCLEOTIDE SEQUENCE [LARGE SCALE GENOMIC DNA]</scope>
    <source>
        <strain evidence="7 8">CBS 117625</strain>
    </source>
</reference>
<dbReference type="GeneID" id="43642227"/>
<dbReference type="RefSeq" id="XP_031908197.1">
    <property type="nucleotide sequence ID" value="XM_032058017.1"/>
</dbReference>
<comment type="similarity">
    <text evidence="2">Belongs to the zinc-containing alcohol dehydrogenase family.</text>
</comment>
<dbReference type="CDD" id="cd08297">
    <property type="entry name" value="CAD3"/>
    <property type="match status" value="1"/>
</dbReference>
<sequence>MPPSIPETMWAAQITEFHKPYTISTVNVPQLRPNELLVKIHAAGFCHSDIQVLRGELNSPLPLIPSHEPVGTVVQVGEESASKWKVGDRVGILNFKNACGNCAGCRGSRRRYGEMDPRFCDYRETGGFKNDGCFAAYMVADSATTIALPDSVSFEQGAPLLCAGATVWGAINKVRPFLQADDMIGVIGIGGLGQLGVQFAKSLGYRTVAIDNRDTSLQLTDDMPPELQPDLLINSTHDDASEKILERTGGEGLAAVINCADSIAVNAWSLGLLRIGGIAVLLGLPPEQWRFDTHPIVFRELVLRGSYVASREEVEEMMAVVDQHGVRSQLTVVKKDDILQVPEMYLSRSFRGRLVVKFDL</sequence>
<accession>A0A5N6SGB4</accession>
<dbReference type="InterPro" id="IPR013154">
    <property type="entry name" value="ADH-like_N"/>
</dbReference>
<keyword evidence="8" id="KW-1185">Reference proteome</keyword>
<evidence type="ECO:0000256" key="4">
    <source>
        <dbReference type="ARBA" id="ARBA00022833"/>
    </source>
</evidence>
<evidence type="ECO:0000256" key="5">
    <source>
        <dbReference type="ARBA" id="ARBA00023002"/>
    </source>
</evidence>
<dbReference type="InterPro" id="IPR020843">
    <property type="entry name" value="ER"/>
</dbReference>
<dbReference type="OrthoDB" id="256333at2759"/>
<name>A0A5N6SGB4_ASPPS</name>
<dbReference type="GO" id="GO:0005737">
    <property type="term" value="C:cytoplasm"/>
    <property type="evidence" value="ECO:0007669"/>
    <property type="project" value="TreeGrafter"/>
</dbReference>
<dbReference type="InterPro" id="IPR013149">
    <property type="entry name" value="ADH-like_C"/>
</dbReference>
<dbReference type="PANTHER" id="PTHR42940:SF8">
    <property type="entry name" value="VACUOLAR PROTEIN SORTING-ASSOCIATED PROTEIN 11"/>
    <property type="match status" value="1"/>
</dbReference>
<gene>
    <name evidence="7" type="ORF">BDV38DRAFT_275395</name>
</gene>
<dbReference type="Pfam" id="PF08240">
    <property type="entry name" value="ADH_N"/>
    <property type="match status" value="1"/>
</dbReference>
<dbReference type="InterPro" id="IPR036291">
    <property type="entry name" value="NAD(P)-bd_dom_sf"/>
</dbReference>
<dbReference type="Proteomes" id="UP000325672">
    <property type="component" value="Unassembled WGS sequence"/>
</dbReference>
<dbReference type="EMBL" id="ML743640">
    <property type="protein sequence ID" value="KAE8132134.1"/>
    <property type="molecule type" value="Genomic_DNA"/>
</dbReference>